<feature type="transmembrane region" description="Helical" evidence="2">
    <location>
        <begin position="1564"/>
        <end position="1585"/>
    </location>
</feature>
<dbReference type="Pfam" id="PF25066">
    <property type="entry name" value="TPR_VPS8_2"/>
    <property type="match status" value="1"/>
</dbReference>
<feature type="compositionally biased region" description="Low complexity" evidence="1">
    <location>
        <begin position="68"/>
        <end position="84"/>
    </location>
</feature>
<keyword evidence="2" id="KW-0472">Membrane</keyword>
<evidence type="ECO:0000256" key="2">
    <source>
        <dbReference type="SAM" id="Phobius"/>
    </source>
</evidence>
<feature type="region of interest" description="Disordered" evidence="1">
    <location>
        <begin position="1335"/>
        <end position="1368"/>
    </location>
</feature>
<gene>
    <name evidence="5" type="ORF">DM02DRAFT_180516</name>
</gene>
<keyword evidence="2" id="KW-0812">Transmembrane</keyword>
<dbReference type="InterPro" id="IPR059070">
    <property type="entry name" value="TPR_VPS8_2"/>
</dbReference>
<dbReference type="InterPro" id="IPR025941">
    <property type="entry name" value="Vps8_central_dom"/>
</dbReference>
<accession>A0A2V1D9Q1</accession>
<organism evidence="5 6">
    <name type="scientific">Periconia macrospinosa</name>
    <dbReference type="NCBI Taxonomy" id="97972"/>
    <lineage>
        <taxon>Eukaryota</taxon>
        <taxon>Fungi</taxon>
        <taxon>Dikarya</taxon>
        <taxon>Ascomycota</taxon>
        <taxon>Pezizomycotina</taxon>
        <taxon>Dothideomycetes</taxon>
        <taxon>Pleosporomycetidae</taxon>
        <taxon>Pleosporales</taxon>
        <taxon>Massarineae</taxon>
        <taxon>Periconiaceae</taxon>
        <taxon>Periconia</taxon>
    </lineage>
</organism>
<feature type="transmembrane region" description="Helical" evidence="2">
    <location>
        <begin position="1597"/>
        <end position="1618"/>
    </location>
</feature>
<reference evidence="5 6" key="1">
    <citation type="journal article" date="2018" name="Sci. Rep.">
        <title>Comparative genomics provides insights into the lifestyle and reveals functional heterogeneity of dark septate endophytic fungi.</title>
        <authorList>
            <person name="Knapp D.G."/>
            <person name="Nemeth J.B."/>
            <person name="Barry K."/>
            <person name="Hainaut M."/>
            <person name="Henrissat B."/>
            <person name="Johnson J."/>
            <person name="Kuo A."/>
            <person name="Lim J.H.P."/>
            <person name="Lipzen A."/>
            <person name="Nolan M."/>
            <person name="Ohm R.A."/>
            <person name="Tamas L."/>
            <person name="Grigoriev I.V."/>
            <person name="Spatafora J.W."/>
            <person name="Nagy L.G."/>
            <person name="Kovacs G.M."/>
        </authorList>
    </citation>
    <scope>NUCLEOTIDE SEQUENCE [LARGE SCALE GENOMIC DNA]</scope>
    <source>
        <strain evidence="5 6">DSE2036</strain>
    </source>
</reference>
<keyword evidence="2" id="KW-1133">Transmembrane helix</keyword>
<proteinExistence type="predicted"/>
<evidence type="ECO:0000259" key="4">
    <source>
        <dbReference type="Pfam" id="PF25066"/>
    </source>
</evidence>
<evidence type="ECO:0000259" key="3">
    <source>
        <dbReference type="Pfam" id="PF12816"/>
    </source>
</evidence>
<dbReference type="PANTHER" id="PTHR12616:SF8">
    <property type="entry name" value="VACUOLAR PROTEIN SORTING-ASSOCIATED PROTEIN 8 HOMOLOG"/>
    <property type="match status" value="1"/>
</dbReference>
<dbReference type="GO" id="GO:0005770">
    <property type="term" value="C:late endosome"/>
    <property type="evidence" value="ECO:0007669"/>
    <property type="project" value="TreeGrafter"/>
</dbReference>
<sequence length="1688" mass="185754">MSSDSEESQPSAQQDHQDHSIEIPSPSVEVGDNGTVSSPNNGGHHGYLDQEKPASVSTPDDTPSIQESGLSSPGSSLPLSYASSRPHRPTSLQPFERRFSARLTPSPSASPRGIASPAFLSPHSRQSSISSNLLFQQQPDDTDTPQAPWEVVRWTKLKKISGQVFSEVGKRNFGRPTCLAVTTSLVVGTSKGFILVFDYQQVLKSIIGPGTKAIECGPITALAISADHSTVAGGHATGHIFTWELARPAKPFLHIPPLDRNTLNERKSDGHISGVAILHLGFLGTRHTALVSADDGGMAFSHLATRGLGAIARTVKITRILGRYPLSDKSMERPRKPSSVLAFSSLPLGNVEQPTDSMGLTALLTPYLLVIVSTTPIAQTQHKASRPKEIAPHSTLSGCLAWFPAVKLKNASGDSKQAVSKTKLVYCWSNILTILDVESIVAAPTEREKPTELRFKPRSRWTCEEAIVGVQWLSRSVLGVLTISQRLLILEDNTLRMTDVFDLLHKQIYHSDLFSNQLTPVIEQLNEADTSLHGVIADAFYMSFRAYKGRLFLLGVNDVSIGTLSNWADRLMALMEDGDFISAIALATSYYVGDADKLTVGLPDDNNARHALVQEKLLEMISASLKYAFSHEDADDDSREKQLKDLAAACFTGLLSMRELDFLFEDVYDAFEEASSENVFFETLEPYILEEEVTAVPPNVLKDLITYYVSSGRASRLEEMICRLSTDTLDINQVTTLCQQYNLYDALIYVWTRAIGDFITPLVNILSLLSVVDLDADETENIYMASAMKIFPYMAYTFTGKVYPSGAMLDDDQAYSAKKDMYRFLFSGKNLAWPPGSGKVITTRTDKSPEPAFPYLCLILDFDASSFMSVLNEAFEDSFLNGDQEATNGSHVNGAQRGSALTPTRQYIINILLGIITPERFDVEDVVYFYMFIARNLPKYPQHIMLPGTSLHQILVGLCNHPPDMIKEDCQLSAEYLLSIYHPPNLQSLVPLFEQAEFYRVLKSVYRGAQQWAKLVETYLDDDEDRAEVFGCISDCLRPSKSLTKKQINEVKTVIINRAKDLVGVDAARTATTLKQYAPDSLQPVLEALQDEPDSQFKYLEALVEPEAGAVSVPRAASEGLPDGFVERYVQLMCRYNSTHVADFVSLLESGDLKLDPVLPALEKSGVIDAAVVLMARDGLVKEAMDRLVKHLGTLETALTGLVNAAEETPDVSNTEEAVHDLLEDIQKYVKVGIWLCQGQTRSMERPVESLIDRRKSAYGEVREEDLALDEYLWLDLVDTVVKLIKNVSTATASLQDTTLSSTQQPIDPTKITTTLRSAVQQTFSALLASTTIPPKQQHLTPSSNAPHHHHHPHRPPLRPRHTQQQAQTNPSFLRILRTFLTRAAHTSPTLSHLRSVLAEIFAAYTFEETILSLANRFLDKESFANVAEIHDLRQRGWRPRGQVCEGCKKRCWGPGTGGGVWDAWRRKEGEEVVRRAEMRDAGNGGKGKGKSARVEVDDESGGGGGGGGGEGGEGEGEGGKKDACLVVFACRHVWHRGCLEKAAAGGGGDGVQVSYLFIDSSSFFLFIFSSSIFFSSPTQIFLLLCQNLLSNFSFPAVFFLTKTFYIYIYISFSFFLFQTPKSTPAIPSNPSTSNRSTPCCTNLCHFSLPSGTSQYRTTNPFPLASPILAFTSSPNSTPPRAGNLADA</sequence>
<feature type="region of interest" description="Disordered" evidence="1">
    <location>
        <begin position="1"/>
        <end position="125"/>
    </location>
</feature>
<dbReference type="SUPFAM" id="SSF50978">
    <property type="entry name" value="WD40 repeat-like"/>
    <property type="match status" value="1"/>
</dbReference>
<feature type="compositionally biased region" description="Polar residues" evidence="1">
    <location>
        <begin position="1335"/>
        <end position="1346"/>
    </location>
</feature>
<dbReference type="GO" id="GO:0006623">
    <property type="term" value="P:protein targeting to vacuole"/>
    <property type="evidence" value="ECO:0007669"/>
    <property type="project" value="InterPro"/>
</dbReference>
<dbReference type="OrthoDB" id="289913at2759"/>
<protein>
    <submittedName>
        <fullName evidence="5">Uncharacterized protein</fullName>
    </submittedName>
</protein>
<dbReference type="Proteomes" id="UP000244855">
    <property type="component" value="Unassembled WGS sequence"/>
</dbReference>
<dbReference type="PANTHER" id="PTHR12616">
    <property type="entry name" value="VACUOLAR PROTEIN SORTING VPS41"/>
    <property type="match status" value="1"/>
</dbReference>
<dbReference type="InterPro" id="IPR045111">
    <property type="entry name" value="Vps41/Vps8"/>
</dbReference>
<feature type="compositionally biased region" description="Basic residues" evidence="1">
    <location>
        <begin position="1347"/>
        <end position="1362"/>
    </location>
</feature>
<dbReference type="Pfam" id="PF23410">
    <property type="entry name" value="Beta-prop_VPS8"/>
    <property type="match status" value="1"/>
</dbReference>
<evidence type="ECO:0000256" key="1">
    <source>
        <dbReference type="SAM" id="MobiDB-lite"/>
    </source>
</evidence>
<feature type="domain" description="Vacuolar protein sorting-associated protein 8 central" evidence="3">
    <location>
        <begin position="679"/>
        <end position="875"/>
    </location>
</feature>
<dbReference type="GO" id="GO:0030897">
    <property type="term" value="C:HOPS complex"/>
    <property type="evidence" value="ECO:0007669"/>
    <property type="project" value="TreeGrafter"/>
</dbReference>
<feature type="compositionally biased region" description="Gly residues" evidence="1">
    <location>
        <begin position="1502"/>
        <end position="1512"/>
    </location>
</feature>
<name>A0A2V1D9Q1_9PLEO</name>
<dbReference type="InterPro" id="IPR036322">
    <property type="entry name" value="WD40_repeat_dom_sf"/>
</dbReference>
<dbReference type="Pfam" id="PF12816">
    <property type="entry name" value="TPR_Vps8"/>
    <property type="match status" value="1"/>
</dbReference>
<evidence type="ECO:0000313" key="6">
    <source>
        <dbReference type="Proteomes" id="UP000244855"/>
    </source>
</evidence>
<dbReference type="STRING" id="97972.A0A2V1D9Q1"/>
<dbReference type="GO" id="GO:0034058">
    <property type="term" value="P:endosomal vesicle fusion"/>
    <property type="evidence" value="ECO:0007669"/>
    <property type="project" value="TreeGrafter"/>
</dbReference>
<feature type="region of interest" description="Disordered" evidence="1">
    <location>
        <begin position="1479"/>
        <end position="1516"/>
    </location>
</feature>
<feature type="domain" description="VPS8-like TPR-like repeats" evidence="4">
    <location>
        <begin position="1216"/>
        <end position="1434"/>
    </location>
</feature>
<dbReference type="EMBL" id="KZ805520">
    <property type="protein sequence ID" value="PVH94798.1"/>
    <property type="molecule type" value="Genomic_DNA"/>
</dbReference>
<feature type="compositionally biased region" description="Polar residues" evidence="1">
    <location>
        <begin position="55"/>
        <end position="67"/>
    </location>
</feature>
<keyword evidence="6" id="KW-1185">Reference proteome</keyword>
<evidence type="ECO:0000313" key="5">
    <source>
        <dbReference type="EMBL" id="PVH94798.1"/>
    </source>
</evidence>